<dbReference type="InterPro" id="IPR002051">
    <property type="entry name" value="Haem_Oase"/>
</dbReference>
<gene>
    <name evidence="1" type="ORF">KQI89_15935</name>
</gene>
<dbReference type="PANTHER" id="PTHR10720">
    <property type="entry name" value="HEME OXYGENASE"/>
    <property type="match status" value="1"/>
</dbReference>
<dbReference type="InterPro" id="IPR016053">
    <property type="entry name" value="Haem_Oase-like"/>
</dbReference>
<dbReference type="RefSeq" id="WP_216457916.1">
    <property type="nucleotide sequence ID" value="NZ_JAHLQL010000007.1"/>
</dbReference>
<protein>
    <submittedName>
        <fullName evidence="1">Biliverdin-producing heme oxygenase</fullName>
    </submittedName>
</protein>
<evidence type="ECO:0000313" key="2">
    <source>
        <dbReference type="Proteomes" id="UP000736583"/>
    </source>
</evidence>
<keyword evidence="2" id="KW-1185">Reference proteome</keyword>
<dbReference type="Pfam" id="PF01126">
    <property type="entry name" value="Heme_oxygenase"/>
    <property type="match status" value="1"/>
</dbReference>
<dbReference type="PIRSF" id="PIRSF000343">
    <property type="entry name" value="Haem_Oase"/>
    <property type="match status" value="1"/>
</dbReference>
<organism evidence="1 2">
    <name type="scientific">Clostridium simiarum</name>
    <dbReference type="NCBI Taxonomy" id="2841506"/>
    <lineage>
        <taxon>Bacteria</taxon>
        <taxon>Bacillati</taxon>
        <taxon>Bacillota</taxon>
        <taxon>Clostridia</taxon>
        <taxon>Eubacteriales</taxon>
        <taxon>Clostridiaceae</taxon>
        <taxon>Clostridium</taxon>
    </lineage>
</organism>
<comment type="caution">
    <text evidence="1">The sequence shown here is derived from an EMBL/GenBank/DDBJ whole genome shotgun (WGS) entry which is preliminary data.</text>
</comment>
<sequence>MIKENLMLNIRENTKDLHAMAESTGFIKRLFAEKASKDSYAEYLFNLYFIYKTIEEEMDRNKDNEVIKPFIYEELKRAKAIEKDLELLLGEKIKEMVPLKSTGVFVNRLKEVSKSQPELLIAHAYTRYLADLFGGRQMYSLMENYYKVHREALNYHVFEEIKDIRSFVGVYHNKLNEINLTEELQDKFLNEVNLTYLFNVSVSEEMEFKLNKSEK</sequence>
<name>A0ABS6F5Z1_9CLOT</name>
<evidence type="ECO:0000313" key="1">
    <source>
        <dbReference type="EMBL" id="MBU5593240.1"/>
    </source>
</evidence>
<dbReference type="CDD" id="cd19165">
    <property type="entry name" value="HemeO"/>
    <property type="match status" value="1"/>
</dbReference>
<reference evidence="1 2" key="1">
    <citation type="submission" date="2021-06" db="EMBL/GenBank/DDBJ databases">
        <authorList>
            <person name="Sun Q."/>
            <person name="Li D."/>
        </authorList>
    </citation>
    <scope>NUCLEOTIDE SEQUENCE [LARGE SCALE GENOMIC DNA]</scope>
    <source>
        <strain evidence="1 2">MSJ-4</strain>
    </source>
</reference>
<dbReference type="Proteomes" id="UP000736583">
    <property type="component" value="Unassembled WGS sequence"/>
</dbReference>
<dbReference type="PANTHER" id="PTHR10720:SF0">
    <property type="entry name" value="HEME OXYGENASE"/>
    <property type="match status" value="1"/>
</dbReference>
<proteinExistence type="predicted"/>
<accession>A0ABS6F5Z1</accession>
<dbReference type="EMBL" id="JAHLQL010000007">
    <property type="protein sequence ID" value="MBU5593240.1"/>
    <property type="molecule type" value="Genomic_DNA"/>
</dbReference>